<proteinExistence type="predicted"/>
<evidence type="ECO:0008006" key="3">
    <source>
        <dbReference type="Google" id="ProtNLM"/>
    </source>
</evidence>
<reference evidence="1 2" key="1">
    <citation type="submission" date="2018-10" db="EMBL/GenBank/DDBJ databases">
        <title>Genome sequencing of Mucilaginibacter sp. HYN0043.</title>
        <authorList>
            <person name="Kim M."/>
            <person name="Yi H."/>
        </authorList>
    </citation>
    <scope>NUCLEOTIDE SEQUENCE [LARGE SCALE GENOMIC DNA]</scope>
    <source>
        <strain evidence="1 2">HYN0043</strain>
    </source>
</reference>
<organism evidence="1 2">
    <name type="scientific">Mucilaginibacter celer</name>
    <dbReference type="NCBI Taxonomy" id="2305508"/>
    <lineage>
        <taxon>Bacteria</taxon>
        <taxon>Pseudomonadati</taxon>
        <taxon>Bacteroidota</taxon>
        <taxon>Sphingobacteriia</taxon>
        <taxon>Sphingobacteriales</taxon>
        <taxon>Sphingobacteriaceae</taxon>
        <taxon>Mucilaginibacter</taxon>
    </lineage>
</organism>
<evidence type="ECO:0000313" key="2">
    <source>
        <dbReference type="Proteomes" id="UP000270046"/>
    </source>
</evidence>
<dbReference type="KEGG" id="muh:HYN43_017570"/>
<dbReference type="EMBL" id="CP032869">
    <property type="protein sequence ID" value="AYL97005.1"/>
    <property type="molecule type" value="Genomic_DNA"/>
</dbReference>
<dbReference type="OrthoDB" id="9796281at2"/>
<dbReference type="Proteomes" id="UP000270046">
    <property type="component" value="Chromosome"/>
</dbReference>
<dbReference type="Gene3D" id="3.10.450.620">
    <property type="entry name" value="JHP933, nucleotidyltransferase-like core domain"/>
    <property type="match status" value="1"/>
</dbReference>
<accession>A0A494W0J8</accession>
<sequence length="207" mass="24158">MLREETVEPATLELLKKLVSLPELKQFRLVGGTALSLLYGHRKSIDLDFFSDQPLEKDILIETLQDHFGRILPINDRLKSIYQCEIQNVKVDFVSVKDPFLHPPQIIDGVPIADIKDLIALKLNAVKGRGVKKDFWDIATLLKYYKIENLFQFYHDRYPYDDTFALVRSIIYFTDAEDTPTPESLDDMTWNEVKKIITKAFDDYYKH</sequence>
<protein>
    <recommendedName>
        <fullName evidence="3">Nucleotidyl transferase AbiEii/AbiGii toxin family protein</fullName>
    </recommendedName>
</protein>
<evidence type="ECO:0000313" key="1">
    <source>
        <dbReference type="EMBL" id="AYL97005.1"/>
    </source>
</evidence>
<dbReference type="RefSeq" id="WP_119410592.1">
    <property type="nucleotide sequence ID" value="NZ_CP032869.1"/>
</dbReference>
<gene>
    <name evidence="1" type="ORF">HYN43_017570</name>
</gene>
<dbReference type="InterPro" id="IPR014942">
    <property type="entry name" value="AbiEii"/>
</dbReference>
<keyword evidence="2" id="KW-1185">Reference proteome</keyword>
<dbReference type="Pfam" id="PF08843">
    <property type="entry name" value="AbiEii"/>
    <property type="match status" value="1"/>
</dbReference>
<name>A0A494W0J8_9SPHI</name>
<dbReference type="AlphaFoldDB" id="A0A494W0J8"/>